<keyword evidence="1" id="KW-0732">Signal</keyword>
<accession>A0A6P1MGF9</accession>
<feature type="signal peptide" evidence="1">
    <location>
        <begin position="1"/>
        <end position="24"/>
    </location>
</feature>
<dbReference type="Proteomes" id="UP000463883">
    <property type="component" value="Chromosome"/>
</dbReference>
<sequence length="214" mass="24095">MKRNSIILSFILIFMLLFTSLAYADSDLDTYGENLPEYKVLEDTDEYTVAYRDLSPEQTIQRISEIDNINLEKAEAVYQADFANDPEIYRGSYIDREYIVTKKVASVLGISYKVELGALCEMSVGQGSNFHKIKKTWSVAESGYHTWDEIYNNSSLSDSLTLNLVARGTCTVAVDSSATAAYERAGFSLSYSTGGTYYYRKNATLEHVIKLSHQ</sequence>
<feature type="chain" id="PRO_5026772572" evidence="1">
    <location>
        <begin position="25"/>
        <end position="214"/>
    </location>
</feature>
<proteinExistence type="predicted"/>
<evidence type="ECO:0000313" key="2">
    <source>
        <dbReference type="EMBL" id="QHI73142.1"/>
    </source>
</evidence>
<dbReference type="RefSeq" id="WP_162362908.1">
    <property type="nucleotide sequence ID" value="NZ_CP047591.1"/>
</dbReference>
<dbReference type="EMBL" id="CP047591">
    <property type="protein sequence ID" value="QHI73142.1"/>
    <property type="molecule type" value="Genomic_DNA"/>
</dbReference>
<reference evidence="2 3" key="1">
    <citation type="submission" date="2020-01" db="EMBL/GenBank/DDBJ databases">
        <title>Genomic analysis of Aminipila sp. CBA3637.</title>
        <authorList>
            <person name="Kim Y.B."/>
            <person name="Roh S.W."/>
        </authorList>
    </citation>
    <scope>NUCLEOTIDE SEQUENCE [LARGE SCALE GENOMIC DNA]</scope>
    <source>
        <strain evidence="2 3">CBA3637</strain>
    </source>
</reference>
<dbReference type="KEGG" id="amic:Ami3637_12720"/>
<protein>
    <submittedName>
        <fullName evidence="2">Uncharacterized protein</fullName>
    </submittedName>
</protein>
<gene>
    <name evidence="2" type="ORF">Ami3637_12720</name>
</gene>
<evidence type="ECO:0000313" key="3">
    <source>
        <dbReference type="Proteomes" id="UP000463883"/>
    </source>
</evidence>
<name>A0A6P1MGF9_9FIRM</name>
<keyword evidence="3" id="KW-1185">Reference proteome</keyword>
<evidence type="ECO:0000256" key="1">
    <source>
        <dbReference type="SAM" id="SignalP"/>
    </source>
</evidence>
<dbReference type="AlphaFoldDB" id="A0A6P1MGF9"/>
<organism evidence="2 3">
    <name type="scientific">Aminipila terrae</name>
    <dbReference type="NCBI Taxonomy" id="2697030"/>
    <lineage>
        <taxon>Bacteria</taxon>
        <taxon>Bacillati</taxon>
        <taxon>Bacillota</taxon>
        <taxon>Clostridia</taxon>
        <taxon>Peptostreptococcales</taxon>
        <taxon>Anaerovoracaceae</taxon>
        <taxon>Aminipila</taxon>
    </lineage>
</organism>